<evidence type="ECO:0008006" key="4">
    <source>
        <dbReference type="Google" id="ProtNLM"/>
    </source>
</evidence>
<dbReference type="EMBL" id="CP104066">
    <property type="protein sequence ID" value="WAH39522.1"/>
    <property type="molecule type" value="Genomic_DNA"/>
</dbReference>
<evidence type="ECO:0000313" key="2">
    <source>
        <dbReference type="EMBL" id="WAH39582.1"/>
    </source>
</evidence>
<reference evidence="1" key="1">
    <citation type="submission" date="2022-08" db="EMBL/GenBank/DDBJ databases">
        <title>Alicyclobacillus dauci DSM2870, complete genome.</title>
        <authorList>
            <person name="Wang Q."/>
            <person name="Cai R."/>
            <person name="Wang Z."/>
        </authorList>
    </citation>
    <scope>NUCLEOTIDE SEQUENCE</scope>
    <source>
        <strain evidence="1">DSM 28700</strain>
        <plasmid evidence="1">unnamed2</plasmid>
    </source>
</reference>
<gene>
    <name evidence="2" type="ORF">NZD86_24155</name>
    <name evidence="1" type="ORF">NZD86_24455</name>
</gene>
<geneLocation type="plasmid" evidence="1 3">
    <name>unnamed2</name>
</geneLocation>
<evidence type="ECO:0000313" key="1">
    <source>
        <dbReference type="EMBL" id="WAH39522.1"/>
    </source>
</evidence>
<keyword evidence="3" id="KW-1185">Reference proteome</keyword>
<proteinExistence type="predicted"/>
<accession>A0ABY6Z9G8</accession>
<sequence>MKTLEQMKPQEQIQMAFNELAIIQAALKRAQERRTSRSTMNAS</sequence>
<evidence type="ECO:0000313" key="3">
    <source>
        <dbReference type="Proteomes" id="UP001164803"/>
    </source>
</evidence>
<dbReference type="Proteomes" id="UP001164803">
    <property type="component" value="Plasmid unnamed2"/>
</dbReference>
<keyword evidence="1" id="KW-0614">Plasmid</keyword>
<organism evidence="1 3">
    <name type="scientific">Alicyclobacillus dauci</name>
    <dbReference type="NCBI Taxonomy" id="1475485"/>
    <lineage>
        <taxon>Bacteria</taxon>
        <taxon>Bacillati</taxon>
        <taxon>Bacillota</taxon>
        <taxon>Bacilli</taxon>
        <taxon>Bacillales</taxon>
        <taxon>Alicyclobacillaceae</taxon>
        <taxon>Alicyclobacillus</taxon>
    </lineage>
</organism>
<name>A0ABY6Z9G8_9BACL</name>
<dbReference type="EMBL" id="CP104066">
    <property type="protein sequence ID" value="WAH39582.1"/>
    <property type="molecule type" value="Genomic_DNA"/>
</dbReference>
<protein>
    <recommendedName>
        <fullName evidence="4">Transposase</fullName>
    </recommendedName>
</protein>
<dbReference type="RefSeq" id="WP_268047165.1">
    <property type="nucleotide sequence ID" value="NZ_CP104066.1"/>
</dbReference>